<dbReference type="InterPro" id="IPR000485">
    <property type="entry name" value="AsnC-type_HTH_dom"/>
</dbReference>
<protein>
    <recommendedName>
        <fullName evidence="4">HTH asnC-type domain-containing protein</fullName>
    </recommendedName>
</protein>
<dbReference type="GO" id="GO:0005829">
    <property type="term" value="C:cytosol"/>
    <property type="evidence" value="ECO:0007669"/>
    <property type="project" value="TreeGrafter"/>
</dbReference>
<evidence type="ECO:0000259" key="4">
    <source>
        <dbReference type="PROSITE" id="PS50956"/>
    </source>
</evidence>
<evidence type="ECO:0000256" key="3">
    <source>
        <dbReference type="ARBA" id="ARBA00023163"/>
    </source>
</evidence>
<evidence type="ECO:0000313" key="5">
    <source>
        <dbReference type="EMBL" id="GAG74033.1"/>
    </source>
</evidence>
<dbReference type="Pfam" id="PF13404">
    <property type="entry name" value="HTH_AsnC-type"/>
    <property type="match status" value="1"/>
</dbReference>
<dbReference type="Pfam" id="PF01037">
    <property type="entry name" value="AsnC_trans_reg"/>
    <property type="match status" value="1"/>
</dbReference>
<keyword evidence="3" id="KW-0804">Transcription</keyword>
<dbReference type="InterPro" id="IPR036388">
    <property type="entry name" value="WH-like_DNA-bd_sf"/>
</dbReference>
<dbReference type="InterPro" id="IPR011008">
    <property type="entry name" value="Dimeric_a/b-barrel"/>
</dbReference>
<evidence type="ECO:0000256" key="1">
    <source>
        <dbReference type="ARBA" id="ARBA00023015"/>
    </source>
</evidence>
<dbReference type="AlphaFoldDB" id="X1AP07"/>
<keyword evidence="1" id="KW-0805">Transcription regulation</keyword>
<gene>
    <name evidence="5" type="ORF">S01H4_02818</name>
</gene>
<keyword evidence="2" id="KW-0238">DNA-binding</keyword>
<dbReference type="PANTHER" id="PTHR30154">
    <property type="entry name" value="LEUCINE-RESPONSIVE REGULATORY PROTEIN"/>
    <property type="match status" value="1"/>
</dbReference>
<dbReference type="GO" id="GO:0043565">
    <property type="term" value="F:sequence-specific DNA binding"/>
    <property type="evidence" value="ECO:0007669"/>
    <property type="project" value="InterPro"/>
</dbReference>
<dbReference type="InterPro" id="IPR011991">
    <property type="entry name" value="ArsR-like_HTH"/>
</dbReference>
<dbReference type="GO" id="GO:0043200">
    <property type="term" value="P:response to amino acid"/>
    <property type="evidence" value="ECO:0007669"/>
    <property type="project" value="TreeGrafter"/>
</dbReference>
<dbReference type="Gene3D" id="1.10.10.10">
    <property type="entry name" value="Winged helix-like DNA-binding domain superfamily/Winged helix DNA-binding domain"/>
    <property type="match status" value="1"/>
</dbReference>
<dbReference type="EMBL" id="BART01000647">
    <property type="protein sequence ID" value="GAG74033.1"/>
    <property type="molecule type" value="Genomic_DNA"/>
</dbReference>
<dbReference type="PANTHER" id="PTHR30154:SF50">
    <property type="entry name" value="TRANSCRIPTIONAL REGULATOR, ASNC FAMILY"/>
    <property type="match status" value="1"/>
</dbReference>
<reference evidence="5" key="1">
    <citation type="journal article" date="2014" name="Front. Microbiol.">
        <title>High frequency of phylogenetically diverse reductive dehalogenase-homologous genes in deep subseafloor sedimentary metagenomes.</title>
        <authorList>
            <person name="Kawai M."/>
            <person name="Futagami T."/>
            <person name="Toyoda A."/>
            <person name="Takaki Y."/>
            <person name="Nishi S."/>
            <person name="Hori S."/>
            <person name="Arai W."/>
            <person name="Tsubouchi T."/>
            <person name="Morono Y."/>
            <person name="Uchiyama I."/>
            <person name="Ito T."/>
            <person name="Fujiyama A."/>
            <person name="Inagaki F."/>
            <person name="Takami H."/>
        </authorList>
    </citation>
    <scope>NUCLEOTIDE SEQUENCE</scope>
    <source>
        <strain evidence="5">Expedition CK06-06</strain>
    </source>
</reference>
<feature type="domain" description="HTH asnC-type" evidence="4">
    <location>
        <begin position="5"/>
        <end position="66"/>
    </location>
</feature>
<dbReference type="PROSITE" id="PS50956">
    <property type="entry name" value="HTH_ASNC_2"/>
    <property type="match status" value="1"/>
</dbReference>
<dbReference type="CDD" id="cd00090">
    <property type="entry name" value="HTH_ARSR"/>
    <property type="match status" value="1"/>
</dbReference>
<dbReference type="SUPFAM" id="SSF54909">
    <property type="entry name" value="Dimeric alpha+beta barrel"/>
    <property type="match status" value="1"/>
</dbReference>
<dbReference type="InterPro" id="IPR019888">
    <property type="entry name" value="Tscrpt_reg_AsnC-like"/>
</dbReference>
<organism evidence="5">
    <name type="scientific">marine sediment metagenome</name>
    <dbReference type="NCBI Taxonomy" id="412755"/>
    <lineage>
        <taxon>unclassified sequences</taxon>
        <taxon>metagenomes</taxon>
        <taxon>ecological metagenomes</taxon>
    </lineage>
</organism>
<evidence type="ECO:0000256" key="2">
    <source>
        <dbReference type="ARBA" id="ARBA00023125"/>
    </source>
</evidence>
<proteinExistence type="predicted"/>
<dbReference type="InterPro" id="IPR019887">
    <property type="entry name" value="Tscrpt_reg_AsnC/Lrp_C"/>
</dbReference>
<accession>X1AP07</accession>
<dbReference type="SUPFAM" id="SSF46785">
    <property type="entry name" value="Winged helix' DNA-binding domain"/>
    <property type="match status" value="1"/>
</dbReference>
<comment type="caution">
    <text evidence="5">The sequence shown here is derived from an EMBL/GenBank/DDBJ whole genome shotgun (WGS) entry which is preliminary data.</text>
</comment>
<sequence>MKKIMDEKDYGIVAALHKGAKTPFRKISKRVHMSESAVRKRVKRLEHLGVIERYTIIVNPSKLGYDTMAVVGLDVTPEKHDEIIESLTKLEEVKKLATSTGKFMIMSTVWAHDNKELTDIILRKIGMIEGVKKTHTAIILERIKDVC</sequence>
<name>X1AP07_9ZZZZ</name>
<dbReference type="Gene3D" id="3.30.70.920">
    <property type="match status" value="1"/>
</dbReference>
<dbReference type="PRINTS" id="PR00033">
    <property type="entry name" value="HTHASNC"/>
</dbReference>
<dbReference type="InterPro" id="IPR036390">
    <property type="entry name" value="WH_DNA-bd_sf"/>
</dbReference>
<dbReference type="SMART" id="SM00344">
    <property type="entry name" value="HTH_ASNC"/>
    <property type="match status" value="1"/>
</dbReference>